<organism evidence="7 8">
    <name type="scientific">Streptomyces silvensis</name>
    <dbReference type="NCBI Taxonomy" id="1765722"/>
    <lineage>
        <taxon>Bacteria</taxon>
        <taxon>Bacillati</taxon>
        <taxon>Actinomycetota</taxon>
        <taxon>Actinomycetes</taxon>
        <taxon>Kitasatosporales</taxon>
        <taxon>Streptomycetaceae</taxon>
        <taxon>Streptomyces</taxon>
    </lineage>
</organism>
<dbReference type="Proteomes" id="UP000054804">
    <property type="component" value="Unassembled WGS sequence"/>
</dbReference>
<comment type="subcellular location">
    <subcellularLocation>
        <location evidence="1">Cell septum</location>
    </subcellularLocation>
</comment>
<accession>A0A0W7X7F6</accession>
<dbReference type="Pfam" id="PF04686">
    <property type="entry name" value="SsgA"/>
    <property type="match status" value="1"/>
</dbReference>
<evidence type="ECO:0000256" key="1">
    <source>
        <dbReference type="ARBA" id="ARBA00004431"/>
    </source>
</evidence>
<keyword evidence="6" id="KW-0131">Cell cycle</keyword>
<evidence type="ECO:0000256" key="5">
    <source>
        <dbReference type="ARBA" id="ARBA00023210"/>
    </source>
</evidence>
<keyword evidence="3" id="KW-0132">Cell division</keyword>
<evidence type="ECO:0000313" key="8">
    <source>
        <dbReference type="Proteomes" id="UP000054804"/>
    </source>
</evidence>
<dbReference type="EMBL" id="LOCL01000029">
    <property type="protein sequence ID" value="KUF18689.1"/>
    <property type="molecule type" value="Genomic_DNA"/>
</dbReference>
<evidence type="ECO:0000256" key="3">
    <source>
        <dbReference type="ARBA" id="ARBA00022618"/>
    </source>
</evidence>
<keyword evidence="4" id="KW-0749">Sporulation</keyword>
<name>A0A0W7X7F6_9ACTN</name>
<evidence type="ECO:0000256" key="2">
    <source>
        <dbReference type="ARBA" id="ARBA00009323"/>
    </source>
</evidence>
<dbReference type="InterPro" id="IPR038658">
    <property type="entry name" value="SsgB_sf"/>
</dbReference>
<reference evidence="7 8" key="1">
    <citation type="submission" date="2015-12" db="EMBL/GenBank/DDBJ databases">
        <title>Draft genome sequence of Streptomyces silvensis ATCC 53525, a producer of novel hormone antagonists.</title>
        <authorList>
            <person name="Johnston C.W."/>
            <person name="Li Y."/>
            <person name="Magarvey N.A."/>
        </authorList>
    </citation>
    <scope>NUCLEOTIDE SEQUENCE [LARGE SCALE GENOMIC DNA]</scope>
    <source>
        <strain evidence="7 8">ATCC 53525</strain>
    </source>
</reference>
<dbReference type="GO" id="GO:0030428">
    <property type="term" value="C:cell septum"/>
    <property type="evidence" value="ECO:0007669"/>
    <property type="project" value="UniProtKB-SubCell"/>
</dbReference>
<sequence>MSGFPTGVQADPTARHGRPQLTLDVERVLGVSVRQAIRAEFTFDPNTPLAVCARFEIEGGPCVLWRIGRDLLRRGLHTRSGSGDVQLWPSPSENRPTAWLQLASGDMAALFELPAQPLAEWLEHTYDLVPAGRELSEVDWDVTAAALLDRR</sequence>
<keyword evidence="5" id="KW-0717">Septation</keyword>
<evidence type="ECO:0000256" key="4">
    <source>
        <dbReference type="ARBA" id="ARBA00022969"/>
    </source>
</evidence>
<dbReference type="OrthoDB" id="4186410at2"/>
<comment type="caution">
    <text evidence="7">The sequence shown here is derived from an EMBL/GenBank/DDBJ whole genome shotgun (WGS) entry which is preliminary data.</text>
</comment>
<proteinExistence type="inferred from homology"/>
<dbReference type="STRING" id="1765722.AT728_06415"/>
<evidence type="ECO:0000256" key="6">
    <source>
        <dbReference type="ARBA" id="ARBA00023306"/>
    </source>
</evidence>
<comment type="similarity">
    <text evidence="2">Belongs to the SsgA family.</text>
</comment>
<dbReference type="InterPro" id="IPR006776">
    <property type="entry name" value="SsgB"/>
</dbReference>
<protein>
    <submittedName>
        <fullName evidence="7">Regulator</fullName>
    </submittedName>
</protein>
<dbReference type="GO" id="GO:0000917">
    <property type="term" value="P:division septum assembly"/>
    <property type="evidence" value="ECO:0007669"/>
    <property type="project" value="UniProtKB-KW"/>
</dbReference>
<dbReference type="GO" id="GO:0030435">
    <property type="term" value="P:sporulation resulting in formation of a cellular spore"/>
    <property type="evidence" value="ECO:0007669"/>
    <property type="project" value="UniProtKB-KW"/>
</dbReference>
<evidence type="ECO:0000313" key="7">
    <source>
        <dbReference type="EMBL" id="KUF18689.1"/>
    </source>
</evidence>
<dbReference type="RefSeq" id="WP_058846846.1">
    <property type="nucleotide sequence ID" value="NZ_LOCL01000029.1"/>
</dbReference>
<keyword evidence="8" id="KW-1185">Reference proteome</keyword>
<gene>
    <name evidence="7" type="ORF">AT728_06415</name>
</gene>
<dbReference type="Gene3D" id="2.30.31.20">
    <property type="entry name" value="Sporulation-specific cell division protein SsgB"/>
    <property type="match status" value="1"/>
</dbReference>
<dbReference type="AlphaFoldDB" id="A0A0W7X7F6"/>